<sequence length="75" mass="8161">MDAASLAAASATTMKAVNFFATPITQRIATHPTTLTSPIPHTKPTYTLSVSQTLTLEAEPFLCNSMLHKARHRHN</sequence>
<evidence type="ECO:0000313" key="2">
    <source>
        <dbReference type="Proteomes" id="UP000250321"/>
    </source>
</evidence>
<accession>A0A314UFV6</accession>
<organism evidence="1 2">
    <name type="scientific">Prunus yedoensis var. nudiflora</name>
    <dbReference type="NCBI Taxonomy" id="2094558"/>
    <lineage>
        <taxon>Eukaryota</taxon>
        <taxon>Viridiplantae</taxon>
        <taxon>Streptophyta</taxon>
        <taxon>Embryophyta</taxon>
        <taxon>Tracheophyta</taxon>
        <taxon>Spermatophyta</taxon>
        <taxon>Magnoliopsida</taxon>
        <taxon>eudicotyledons</taxon>
        <taxon>Gunneridae</taxon>
        <taxon>Pentapetalae</taxon>
        <taxon>rosids</taxon>
        <taxon>fabids</taxon>
        <taxon>Rosales</taxon>
        <taxon>Rosaceae</taxon>
        <taxon>Amygdaloideae</taxon>
        <taxon>Amygdaleae</taxon>
        <taxon>Prunus</taxon>
    </lineage>
</organism>
<dbReference type="Proteomes" id="UP000250321">
    <property type="component" value="Unassembled WGS sequence"/>
</dbReference>
<dbReference type="AlphaFoldDB" id="A0A314UFV6"/>
<dbReference type="EMBL" id="PJQY01003693">
    <property type="protein sequence ID" value="PQM35304.1"/>
    <property type="molecule type" value="Genomic_DNA"/>
</dbReference>
<name>A0A314UFV6_PRUYE</name>
<comment type="caution">
    <text evidence="1">The sequence shown here is derived from an EMBL/GenBank/DDBJ whole genome shotgun (WGS) entry which is preliminary data.</text>
</comment>
<proteinExistence type="predicted"/>
<gene>
    <name evidence="1" type="ORF">Pyn_39826</name>
</gene>
<reference evidence="1 2" key="1">
    <citation type="submission" date="2018-02" db="EMBL/GenBank/DDBJ databases">
        <title>Draft genome of wild Prunus yedoensis var. nudiflora.</title>
        <authorList>
            <person name="Baek S."/>
            <person name="Kim J.-H."/>
            <person name="Choi K."/>
            <person name="Kim G.-B."/>
            <person name="Cho A."/>
            <person name="Jang H."/>
            <person name="Shin C.-H."/>
            <person name="Yu H.-J."/>
            <person name="Mun J.-H."/>
        </authorList>
    </citation>
    <scope>NUCLEOTIDE SEQUENCE [LARGE SCALE GENOMIC DNA]</scope>
    <source>
        <strain evidence="2">cv. Jeju island</strain>
        <tissue evidence="1">Leaf</tissue>
    </source>
</reference>
<keyword evidence="2" id="KW-1185">Reference proteome</keyword>
<protein>
    <submittedName>
        <fullName evidence="1">Uncharacterized protein</fullName>
    </submittedName>
</protein>
<evidence type="ECO:0000313" key="1">
    <source>
        <dbReference type="EMBL" id="PQM35304.1"/>
    </source>
</evidence>